<evidence type="ECO:0000256" key="1">
    <source>
        <dbReference type="SAM" id="SignalP"/>
    </source>
</evidence>
<evidence type="ECO:0000313" key="2">
    <source>
        <dbReference type="EMBL" id="ENU92052.1"/>
    </source>
</evidence>
<feature type="chain" id="PRO_5004134423" evidence="1">
    <location>
        <begin position="21"/>
        <end position="47"/>
    </location>
</feature>
<comment type="caution">
    <text evidence="2">The sequence shown here is derived from an EMBL/GenBank/DDBJ whole genome shotgun (WGS) entry which is preliminary data.</text>
</comment>
<name>N8W9S9_9GAMM</name>
<reference evidence="2 3" key="1">
    <citation type="submission" date="2013-02" db="EMBL/GenBank/DDBJ databases">
        <title>The Genome Sequence of Acinetobacter sp. NIPH 758.</title>
        <authorList>
            <consortium name="The Broad Institute Genome Sequencing Platform"/>
            <consortium name="The Broad Institute Genome Sequencing Center for Infectious Disease"/>
            <person name="Cerqueira G."/>
            <person name="Feldgarden M."/>
            <person name="Courvalin P."/>
            <person name="Perichon B."/>
            <person name="Grillot-Courvalin C."/>
            <person name="Clermont D."/>
            <person name="Rocha E."/>
            <person name="Yoon E.-J."/>
            <person name="Nemec A."/>
            <person name="Walker B."/>
            <person name="Young S.K."/>
            <person name="Zeng Q."/>
            <person name="Gargeya S."/>
            <person name="Fitzgerald M."/>
            <person name="Haas B."/>
            <person name="Abouelleil A."/>
            <person name="Alvarado L."/>
            <person name="Arachchi H.M."/>
            <person name="Berlin A.M."/>
            <person name="Chapman S.B."/>
            <person name="Dewar J."/>
            <person name="Goldberg J."/>
            <person name="Griggs A."/>
            <person name="Gujja S."/>
            <person name="Hansen M."/>
            <person name="Howarth C."/>
            <person name="Imamovic A."/>
            <person name="Larimer J."/>
            <person name="McCowan C."/>
            <person name="Murphy C."/>
            <person name="Neiman D."/>
            <person name="Pearson M."/>
            <person name="Priest M."/>
            <person name="Roberts A."/>
            <person name="Saif S."/>
            <person name="Shea T."/>
            <person name="Sisk P."/>
            <person name="Sykes S."/>
            <person name="Wortman J."/>
            <person name="Nusbaum C."/>
            <person name="Birren B."/>
        </authorList>
    </citation>
    <scope>NUCLEOTIDE SEQUENCE [LARGE SCALE GENOMIC DNA]</scope>
    <source>
        <strain evidence="2 3">NIPH 758</strain>
    </source>
</reference>
<accession>N8W9S9</accession>
<feature type="signal peptide" evidence="1">
    <location>
        <begin position="1"/>
        <end position="20"/>
    </location>
</feature>
<organism evidence="2 3">
    <name type="scientific">Acinetobacter vivianii</name>
    <dbReference type="NCBI Taxonomy" id="1776742"/>
    <lineage>
        <taxon>Bacteria</taxon>
        <taxon>Pseudomonadati</taxon>
        <taxon>Pseudomonadota</taxon>
        <taxon>Gammaproteobacteria</taxon>
        <taxon>Moraxellales</taxon>
        <taxon>Moraxellaceae</taxon>
        <taxon>Acinetobacter</taxon>
    </lineage>
</organism>
<evidence type="ECO:0000313" key="3">
    <source>
        <dbReference type="Proteomes" id="UP000013049"/>
    </source>
</evidence>
<dbReference type="AlphaFoldDB" id="N8W9S9"/>
<dbReference type="Proteomes" id="UP000013049">
    <property type="component" value="Unassembled WGS sequence"/>
</dbReference>
<keyword evidence="1" id="KW-0732">Signal</keyword>
<gene>
    <name evidence="2" type="ORF">F971_03145</name>
</gene>
<protein>
    <submittedName>
        <fullName evidence="2">Uncharacterized protein</fullName>
    </submittedName>
</protein>
<dbReference type="EMBL" id="APPC01000018">
    <property type="protein sequence ID" value="ENU92052.1"/>
    <property type="molecule type" value="Genomic_DNA"/>
</dbReference>
<dbReference type="HOGENOM" id="CLU_3163526_0_0_6"/>
<sequence length="47" mass="5045">MKKVLLTLAALVTLSSGAMAYTYQADDSVELANCVTFPDGKTICRFS</sequence>
<proteinExistence type="predicted"/>